<dbReference type="EMBL" id="JAVMIP010000009">
    <property type="protein sequence ID" value="MDS3861154.1"/>
    <property type="molecule type" value="Genomic_DNA"/>
</dbReference>
<accession>A0AAE4FRY4</accession>
<keyword evidence="2" id="KW-0479">Metal-binding</keyword>
<comment type="caution">
    <text evidence="6">The sequence shown here is derived from an EMBL/GenBank/DDBJ whole genome shotgun (WGS) entry which is preliminary data.</text>
</comment>
<keyword evidence="7" id="KW-1185">Reference proteome</keyword>
<name>A0AAE4FRY4_9CYAN</name>
<keyword evidence="1" id="KW-0949">S-adenosyl-L-methionine</keyword>
<dbReference type="AlphaFoldDB" id="A0AAE4FRY4"/>
<organism evidence="6 7">
    <name type="scientific">Pseudocalidococcus azoricus BACA0444</name>
    <dbReference type="NCBI Taxonomy" id="2918990"/>
    <lineage>
        <taxon>Bacteria</taxon>
        <taxon>Bacillati</taxon>
        <taxon>Cyanobacteriota</taxon>
        <taxon>Cyanophyceae</taxon>
        <taxon>Acaryochloridales</taxon>
        <taxon>Thermosynechococcaceae</taxon>
        <taxon>Pseudocalidococcus</taxon>
        <taxon>Pseudocalidococcus azoricus</taxon>
    </lineage>
</organism>
<dbReference type="PANTHER" id="PTHR11228">
    <property type="entry name" value="RADICAL SAM DOMAIN PROTEIN"/>
    <property type="match status" value="1"/>
</dbReference>
<evidence type="ECO:0000256" key="1">
    <source>
        <dbReference type="ARBA" id="ARBA00022691"/>
    </source>
</evidence>
<reference evidence="7" key="1">
    <citation type="submission" date="2023-07" db="EMBL/GenBank/DDBJ databases">
        <authorList>
            <person name="Luz R."/>
            <person name="Cordeiro R."/>
            <person name="Fonseca A."/>
            <person name="Goncalves V."/>
        </authorList>
    </citation>
    <scope>NUCLEOTIDE SEQUENCE [LARGE SCALE GENOMIC DNA]</scope>
    <source>
        <strain evidence="7">BACA0444</strain>
    </source>
</reference>
<gene>
    <name evidence="6" type="ORF">RIF25_10085</name>
</gene>
<sequence length="304" mass="35571">MITLIKLSSLIIFVMLNKFTSDYVVLCISISSFSQLKSMKIVRNLELHIIHSCNLHCESCAHYSNQYHQGLVTLGEAAQWFEQWQGRVQPISFSLLGGEPTLHPQLAEFVPLVKKYFPHSKLRLVTNGFFLERHPDLPRFLRSYPRAELHISIHHDSPEYVSHLQPQLDLVFQWQQEYEISIKILNSQKYWTRRYYGVGSQMEPFADNQPRQSWENCPAKHCLQLFQGQLWKCPPLAYLQLQAKKYSLSEYWQPYLNYTPLSSNCTEPELHEFLGREDESYCAMCPSEPQIFSLPNPIENISVK</sequence>
<feature type="domain" description="Radical SAM core" evidence="5">
    <location>
        <begin position="49"/>
        <end position="160"/>
    </location>
</feature>
<keyword evidence="4" id="KW-0411">Iron-sulfur</keyword>
<dbReference type="InterPro" id="IPR050377">
    <property type="entry name" value="Radical_SAM_PqqE_MftC-like"/>
</dbReference>
<dbReference type="CDD" id="cd01335">
    <property type="entry name" value="Radical_SAM"/>
    <property type="match status" value="1"/>
</dbReference>
<evidence type="ECO:0000256" key="2">
    <source>
        <dbReference type="ARBA" id="ARBA00022723"/>
    </source>
</evidence>
<dbReference type="GO" id="GO:0051536">
    <property type="term" value="F:iron-sulfur cluster binding"/>
    <property type="evidence" value="ECO:0007669"/>
    <property type="project" value="UniProtKB-KW"/>
</dbReference>
<dbReference type="GO" id="GO:0046872">
    <property type="term" value="F:metal ion binding"/>
    <property type="evidence" value="ECO:0007669"/>
    <property type="project" value="UniProtKB-KW"/>
</dbReference>
<dbReference type="Gene3D" id="3.20.20.70">
    <property type="entry name" value="Aldolase class I"/>
    <property type="match status" value="1"/>
</dbReference>
<evidence type="ECO:0000256" key="4">
    <source>
        <dbReference type="ARBA" id="ARBA00023014"/>
    </source>
</evidence>
<evidence type="ECO:0000259" key="5">
    <source>
        <dbReference type="Pfam" id="PF04055"/>
    </source>
</evidence>
<dbReference type="SFLD" id="SFLDS00029">
    <property type="entry name" value="Radical_SAM"/>
    <property type="match status" value="1"/>
</dbReference>
<dbReference type="Pfam" id="PF04055">
    <property type="entry name" value="Radical_SAM"/>
    <property type="match status" value="1"/>
</dbReference>
<dbReference type="PANTHER" id="PTHR11228:SF7">
    <property type="entry name" value="PQQA PEPTIDE CYCLASE"/>
    <property type="match status" value="1"/>
</dbReference>
<proteinExistence type="predicted"/>
<dbReference type="Proteomes" id="UP001268256">
    <property type="component" value="Unassembled WGS sequence"/>
</dbReference>
<evidence type="ECO:0000313" key="6">
    <source>
        <dbReference type="EMBL" id="MDS3861154.1"/>
    </source>
</evidence>
<dbReference type="InterPro" id="IPR007197">
    <property type="entry name" value="rSAM"/>
</dbReference>
<evidence type="ECO:0000313" key="7">
    <source>
        <dbReference type="Proteomes" id="UP001268256"/>
    </source>
</evidence>
<dbReference type="InterPro" id="IPR058240">
    <property type="entry name" value="rSAM_sf"/>
</dbReference>
<dbReference type="RefSeq" id="WP_322878403.1">
    <property type="nucleotide sequence ID" value="NZ_JAVMIP010000009.1"/>
</dbReference>
<dbReference type="InterPro" id="IPR013785">
    <property type="entry name" value="Aldolase_TIM"/>
</dbReference>
<dbReference type="SUPFAM" id="SSF102114">
    <property type="entry name" value="Radical SAM enzymes"/>
    <property type="match status" value="1"/>
</dbReference>
<evidence type="ECO:0000256" key="3">
    <source>
        <dbReference type="ARBA" id="ARBA00023004"/>
    </source>
</evidence>
<keyword evidence="3" id="KW-0408">Iron</keyword>
<protein>
    <submittedName>
        <fullName evidence="6">Radical SAM protein</fullName>
    </submittedName>
</protein>
<dbReference type="GO" id="GO:0003824">
    <property type="term" value="F:catalytic activity"/>
    <property type="evidence" value="ECO:0007669"/>
    <property type="project" value="InterPro"/>
</dbReference>